<dbReference type="PROSITE" id="PS51826">
    <property type="entry name" value="PSBD"/>
    <property type="match status" value="1"/>
</dbReference>
<dbReference type="InterPro" id="IPR050743">
    <property type="entry name" value="2-oxoacid_DH_E2_comp"/>
</dbReference>
<dbReference type="SUPFAM" id="SSF52777">
    <property type="entry name" value="CoA-dependent acyltransferases"/>
    <property type="match status" value="1"/>
</dbReference>
<dbReference type="FunFam" id="4.10.320.10:FF:000002">
    <property type="entry name" value="Dihydrolipoamide acetyltransferase component of pyruvate dehydrogenase complex"/>
    <property type="match status" value="1"/>
</dbReference>
<dbReference type="GO" id="GO:0005737">
    <property type="term" value="C:cytoplasm"/>
    <property type="evidence" value="ECO:0007669"/>
    <property type="project" value="TreeGrafter"/>
</dbReference>
<dbReference type="Gene3D" id="2.40.50.100">
    <property type="match status" value="1"/>
</dbReference>
<comment type="function">
    <text evidence="7">The pyruvate dehydrogenase complex catalyzes the overall conversion of pyruvate to acetyl-CoA and CO(2). It contains multiple copies of three enzymatic components: pyruvate dehydrogenase (E1), dihydrolipoamide acetyltransferase (E2) and lipoamide dehydrogenase (E3).</text>
</comment>
<dbReference type="EMBL" id="CP048029">
    <property type="protein sequence ID" value="QIK37947.1"/>
    <property type="molecule type" value="Genomic_DNA"/>
</dbReference>
<dbReference type="NCBIfam" id="TIGR01348">
    <property type="entry name" value="PDHac_trf_long"/>
    <property type="match status" value="1"/>
</dbReference>
<dbReference type="SUPFAM" id="SSF47005">
    <property type="entry name" value="Peripheral subunit-binding domain of 2-oxo acid dehydrogenase complex"/>
    <property type="match status" value="1"/>
</dbReference>
<evidence type="ECO:0000256" key="1">
    <source>
        <dbReference type="ARBA" id="ARBA00007317"/>
    </source>
</evidence>
<dbReference type="InterPro" id="IPR003016">
    <property type="entry name" value="2-oxoA_DH_lipoyl-BS"/>
</dbReference>
<dbReference type="KEGG" id="cjap:GWK36_08090"/>
<comment type="subunit">
    <text evidence="2 9">Forms a 24-polypeptide structural core with octahedral symmetry.</text>
</comment>
<dbReference type="CDD" id="cd06849">
    <property type="entry name" value="lipoyl_domain"/>
    <property type="match status" value="1"/>
</dbReference>
<dbReference type="Pfam" id="PF00364">
    <property type="entry name" value="Biotin_lipoyl"/>
    <property type="match status" value="1"/>
</dbReference>
<dbReference type="PANTHER" id="PTHR43178:SF2">
    <property type="entry name" value="DIHYDROLIPOYLLYSINE-RESIDUE ACETYLTRANSFERASE COMPONENT OF PYRUVATE DEHYDROGENASE COMPLEX"/>
    <property type="match status" value="1"/>
</dbReference>
<dbReference type="InterPro" id="IPR023213">
    <property type="entry name" value="CAT-like_dom_sf"/>
</dbReference>
<comment type="cofactor">
    <cofactor evidence="9">
        <name>(R)-lipoate</name>
        <dbReference type="ChEBI" id="CHEBI:83088"/>
    </cofactor>
    <text evidence="9">Binds 1 lipoyl cofactor covalently.</text>
</comment>
<feature type="domain" description="Lipoyl-binding" evidence="11">
    <location>
        <begin position="4"/>
        <end position="78"/>
    </location>
</feature>
<dbReference type="Proteomes" id="UP000502699">
    <property type="component" value="Chromosome"/>
</dbReference>
<keyword evidence="14" id="KW-1185">Reference proteome</keyword>
<dbReference type="InterPro" id="IPR006256">
    <property type="entry name" value="AcTrfase_Pyrv_DH_cplx"/>
</dbReference>
<dbReference type="Pfam" id="PF00198">
    <property type="entry name" value="2-oxoacid_dh"/>
    <property type="match status" value="1"/>
</dbReference>
<dbReference type="InterPro" id="IPR000089">
    <property type="entry name" value="Biotin_lipoyl"/>
</dbReference>
<evidence type="ECO:0000256" key="2">
    <source>
        <dbReference type="ARBA" id="ARBA00011484"/>
    </source>
</evidence>
<keyword evidence="6 9" id="KW-0012">Acyltransferase</keyword>
<dbReference type="GO" id="GO:0045254">
    <property type="term" value="C:pyruvate dehydrogenase complex"/>
    <property type="evidence" value="ECO:0007669"/>
    <property type="project" value="UniProtKB-UniRule"/>
</dbReference>
<evidence type="ECO:0000256" key="3">
    <source>
        <dbReference type="ARBA" id="ARBA00022679"/>
    </source>
</evidence>
<evidence type="ECO:0000256" key="10">
    <source>
        <dbReference type="SAM" id="MobiDB-lite"/>
    </source>
</evidence>
<gene>
    <name evidence="13" type="primary">aceF</name>
    <name evidence="13" type="ORF">GWK36_08090</name>
</gene>
<dbReference type="AlphaFoldDB" id="A0A6G7VDS6"/>
<name>A0A6G7VDS6_9GAMM</name>
<feature type="domain" description="Peripheral subunit-binding (PSBD)" evidence="12">
    <location>
        <begin position="144"/>
        <end position="181"/>
    </location>
</feature>
<dbReference type="GO" id="GO:0031405">
    <property type="term" value="F:lipoic acid binding"/>
    <property type="evidence" value="ECO:0007669"/>
    <property type="project" value="TreeGrafter"/>
</dbReference>
<organism evidence="13 14">
    <name type="scientific">Caldichromatium japonicum</name>
    <dbReference type="NCBI Taxonomy" id="2699430"/>
    <lineage>
        <taxon>Bacteria</taxon>
        <taxon>Pseudomonadati</taxon>
        <taxon>Pseudomonadota</taxon>
        <taxon>Gammaproteobacteria</taxon>
        <taxon>Chromatiales</taxon>
        <taxon>Chromatiaceae</taxon>
        <taxon>Caldichromatium</taxon>
    </lineage>
</organism>
<proteinExistence type="inferred from homology"/>
<dbReference type="GO" id="GO:0006086">
    <property type="term" value="P:pyruvate decarboxylation to acetyl-CoA"/>
    <property type="evidence" value="ECO:0007669"/>
    <property type="project" value="UniProtKB-UniRule"/>
</dbReference>
<evidence type="ECO:0000256" key="8">
    <source>
        <dbReference type="ARBA" id="ARBA00048370"/>
    </source>
</evidence>
<dbReference type="InterPro" id="IPR011053">
    <property type="entry name" value="Single_hybrid_motif"/>
</dbReference>
<reference evidence="14" key="1">
    <citation type="submission" date="2020-01" db="EMBL/GenBank/DDBJ databases">
        <title>Caldichromatium gen. nov., sp. nov., a thermophilic purple sulfur bacterium member of the family Chromatiaceae isolated from Nakabusa hot spring, Japan.</title>
        <authorList>
            <person name="Saini M.K."/>
            <person name="Hanada S."/>
            <person name="Tank M."/>
        </authorList>
    </citation>
    <scope>NUCLEOTIDE SEQUENCE [LARGE SCALE GENOMIC DNA]</scope>
    <source>
        <strain evidence="14">No.7</strain>
    </source>
</reference>
<dbReference type="FunFam" id="2.40.50.100:FF:000009">
    <property type="entry name" value="Acetyltransferase component of pyruvate dehydrogenase complex"/>
    <property type="match status" value="1"/>
</dbReference>
<comment type="similarity">
    <text evidence="1 9">Belongs to the 2-oxoacid dehydrogenase family.</text>
</comment>
<evidence type="ECO:0000256" key="5">
    <source>
        <dbReference type="ARBA" id="ARBA00022823"/>
    </source>
</evidence>
<dbReference type="Gene3D" id="4.10.320.10">
    <property type="entry name" value="E3-binding domain"/>
    <property type="match status" value="1"/>
</dbReference>
<evidence type="ECO:0000256" key="7">
    <source>
        <dbReference type="ARBA" id="ARBA00025211"/>
    </source>
</evidence>
<evidence type="ECO:0000256" key="9">
    <source>
        <dbReference type="RuleBase" id="RU361137"/>
    </source>
</evidence>
<protein>
    <recommendedName>
        <fullName evidence="9">Acetyltransferase component of pyruvate dehydrogenase complex</fullName>
        <ecNumber evidence="9">2.3.1.12</ecNumber>
    </recommendedName>
</protein>
<evidence type="ECO:0000313" key="13">
    <source>
        <dbReference type="EMBL" id="QIK37947.1"/>
    </source>
</evidence>
<evidence type="ECO:0000259" key="11">
    <source>
        <dbReference type="PROSITE" id="PS50968"/>
    </source>
</evidence>
<keyword evidence="4" id="KW-0677">Repeat</keyword>
<feature type="region of interest" description="Disordered" evidence="10">
    <location>
        <begin position="106"/>
        <end position="130"/>
    </location>
</feature>
<evidence type="ECO:0000313" key="14">
    <source>
        <dbReference type="Proteomes" id="UP000502699"/>
    </source>
</evidence>
<dbReference type="GO" id="GO:0004742">
    <property type="term" value="F:dihydrolipoyllysine-residue acetyltransferase activity"/>
    <property type="evidence" value="ECO:0007669"/>
    <property type="project" value="UniProtKB-UniRule"/>
</dbReference>
<dbReference type="Pfam" id="PF02817">
    <property type="entry name" value="E3_binding"/>
    <property type="match status" value="1"/>
</dbReference>
<evidence type="ECO:0000259" key="12">
    <source>
        <dbReference type="PROSITE" id="PS51826"/>
    </source>
</evidence>
<dbReference type="InterPro" id="IPR004167">
    <property type="entry name" value="PSBD"/>
</dbReference>
<dbReference type="InterPro" id="IPR036625">
    <property type="entry name" value="E3-bd_dom_sf"/>
</dbReference>
<comment type="catalytic activity">
    <reaction evidence="8 9">
        <text>N(6)-[(R)-dihydrolipoyl]-L-lysyl-[protein] + acetyl-CoA = N(6)-[(R)-S(8)-acetyldihydrolipoyl]-L-lysyl-[protein] + CoA</text>
        <dbReference type="Rhea" id="RHEA:17017"/>
        <dbReference type="Rhea" id="RHEA-COMP:10475"/>
        <dbReference type="Rhea" id="RHEA-COMP:10478"/>
        <dbReference type="ChEBI" id="CHEBI:57287"/>
        <dbReference type="ChEBI" id="CHEBI:57288"/>
        <dbReference type="ChEBI" id="CHEBI:83100"/>
        <dbReference type="ChEBI" id="CHEBI:83111"/>
        <dbReference type="EC" id="2.3.1.12"/>
    </reaction>
</comment>
<dbReference type="InterPro" id="IPR001078">
    <property type="entry name" value="2-oxoacid_DH_actylTfrase"/>
</dbReference>
<evidence type="ECO:0000256" key="4">
    <source>
        <dbReference type="ARBA" id="ARBA00022737"/>
    </source>
</evidence>
<accession>A0A6G7VDS6</accession>
<dbReference type="Gene3D" id="3.30.559.10">
    <property type="entry name" value="Chloramphenicol acetyltransferase-like domain"/>
    <property type="match status" value="1"/>
</dbReference>
<dbReference type="SUPFAM" id="SSF51230">
    <property type="entry name" value="Single hybrid motif"/>
    <property type="match status" value="1"/>
</dbReference>
<dbReference type="PROSITE" id="PS50968">
    <property type="entry name" value="BIOTINYL_LIPOYL"/>
    <property type="match status" value="1"/>
</dbReference>
<keyword evidence="3 9" id="KW-0808">Transferase</keyword>
<dbReference type="PANTHER" id="PTHR43178">
    <property type="entry name" value="DIHYDROLIPOAMIDE ACETYLTRANSFERASE COMPONENT OF PYRUVATE DEHYDROGENASE COMPLEX"/>
    <property type="match status" value="1"/>
</dbReference>
<dbReference type="EC" id="2.3.1.12" evidence="9"/>
<keyword evidence="5 9" id="KW-0450">Lipoyl</keyword>
<dbReference type="FunFam" id="3.30.559.10:FF:000004">
    <property type="entry name" value="Acetyltransferase component of pyruvate dehydrogenase complex"/>
    <property type="match status" value="1"/>
</dbReference>
<dbReference type="PROSITE" id="PS00189">
    <property type="entry name" value="LIPOYL"/>
    <property type="match status" value="1"/>
</dbReference>
<evidence type="ECO:0000256" key="6">
    <source>
        <dbReference type="ARBA" id="ARBA00023315"/>
    </source>
</evidence>
<dbReference type="RefSeq" id="WP_166270710.1">
    <property type="nucleotide sequence ID" value="NZ_CP048029.1"/>
</dbReference>
<sequence>MSIVEEILVPDIGDFADVEIIEILVAPGERIAPEQSLLTLESDKATIEIPAPIGGVVKELLVKTGDRVSQGDRLMRVEREAARSGEIIAPSETPVFDPIVADAPAPVDGSTAIQRAPGDPEPRPTPILPRPEDLAAIARGRKAHASPAVRRFARELGVNLAGIKGSGPKGRVLKEDVQAYVKRRLAETEPLGVAASTPAQPADTGLTAAIPDFARFGPIELQELPRIKRLSGRHLHRCWTEIPHVTQFDEADITELEAFRQAQKDTAAEKGVRLTLLPFLLKATAKALAQMPVFKSSLTPDGERLVYKQYTHIGVAVDTPQGLVVPVVCDVEHKGLYQLAAELAAISDKARAGKLTPSDLQGGCFSISSLGGIGGTAFTPIVNAPEVAILGVARASMKPVWNGHEFVPRLMLPLALSYDHRVIDGADGARFITLLSELLGDIRRLLL</sequence>